<reference evidence="2 3" key="1">
    <citation type="submission" date="2018-02" db="EMBL/GenBank/DDBJ databases">
        <title>The genomes of Aspergillus section Nigri reveals drivers in fungal speciation.</title>
        <authorList>
            <consortium name="DOE Joint Genome Institute"/>
            <person name="Vesth T.C."/>
            <person name="Nybo J."/>
            <person name="Theobald S."/>
            <person name="Brandl J."/>
            <person name="Frisvad J.C."/>
            <person name="Nielsen K.F."/>
            <person name="Lyhne E.K."/>
            <person name="Kogle M.E."/>
            <person name="Kuo A."/>
            <person name="Riley R."/>
            <person name="Clum A."/>
            <person name="Nolan M."/>
            <person name="Lipzen A."/>
            <person name="Salamov A."/>
            <person name="Henrissat B."/>
            <person name="Wiebenga A."/>
            <person name="De vries R.P."/>
            <person name="Grigoriev I.V."/>
            <person name="Mortensen U.H."/>
            <person name="Andersen M.R."/>
            <person name="Baker S.E."/>
        </authorList>
    </citation>
    <scope>NUCLEOTIDE SEQUENCE [LARGE SCALE GENOMIC DNA]</scope>
    <source>
        <strain evidence="2 3">CBS 707.79</strain>
    </source>
</reference>
<dbReference type="OrthoDB" id="4364447at2759"/>
<proteinExistence type="predicted"/>
<dbReference type="Proteomes" id="UP000247810">
    <property type="component" value="Unassembled WGS sequence"/>
</dbReference>
<protein>
    <submittedName>
        <fullName evidence="2">Uncharacterized protein</fullName>
    </submittedName>
</protein>
<dbReference type="STRING" id="1448320.A0A319E4Q6"/>
<evidence type="ECO:0000313" key="3">
    <source>
        <dbReference type="Proteomes" id="UP000247810"/>
    </source>
</evidence>
<dbReference type="VEuPathDB" id="FungiDB:BO71DRAFT_322811"/>
<evidence type="ECO:0000256" key="1">
    <source>
        <dbReference type="SAM" id="MobiDB-lite"/>
    </source>
</evidence>
<accession>A0A319E4Q6</accession>
<organism evidence="2 3">
    <name type="scientific">Aspergillus ellipticus CBS 707.79</name>
    <dbReference type="NCBI Taxonomy" id="1448320"/>
    <lineage>
        <taxon>Eukaryota</taxon>
        <taxon>Fungi</taxon>
        <taxon>Dikarya</taxon>
        <taxon>Ascomycota</taxon>
        <taxon>Pezizomycotina</taxon>
        <taxon>Eurotiomycetes</taxon>
        <taxon>Eurotiomycetidae</taxon>
        <taxon>Eurotiales</taxon>
        <taxon>Aspergillaceae</taxon>
        <taxon>Aspergillus</taxon>
        <taxon>Aspergillus subgen. Circumdati</taxon>
    </lineage>
</organism>
<sequence length="111" mass="12591">MLVPGSAQSGLSTPQVPDSAARPERIRIAGLRDVAVKAYCEWQESQVEDEGFKAEFRKARDVTLENGLDLEQIHRDQDPGFFMENGVKRGIARRFVDDIDEWVRLEAEKSD</sequence>
<feature type="region of interest" description="Disordered" evidence="1">
    <location>
        <begin position="1"/>
        <end position="22"/>
    </location>
</feature>
<evidence type="ECO:0000313" key="2">
    <source>
        <dbReference type="EMBL" id="PYH95588.1"/>
    </source>
</evidence>
<dbReference type="EMBL" id="KZ825850">
    <property type="protein sequence ID" value="PYH95588.1"/>
    <property type="molecule type" value="Genomic_DNA"/>
</dbReference>
<feature type="compositionally biased region" description="Polar residues" evidence="1">
    <location>
        <begin position="1"/>
        <end position="16"/>
    </location>
</feature>
<gene>
    <name evidence="2" type="ORF">BO71DRAFT_322811</name>
</gene>
<dbReference type="AlphaFoldDB" id="A0A319E4Q6"/>
<keyword evidence="3" id="KW-1185">Reference proteome</keyword>
<name>A0A319E4Q6_9EURO</name>